<feature type="coiled-coil region" evidence="5">
    <location>
        <begin position="9"/>
        <end position="36"/>
    </location>
</feature>
<dbReference type="STRING" id="1196324.A374_01174"/>
<dbReference type="EMBL" id="AKKV01000008">
    <property type="protein sequence ID" value="EIT87252.1"/>
    <property type="molecule type" value="Genomic_DNA"/>
</dbReference>
<protein>
    <submittedName>
        <fullName evidence="6">Uncharacterized protein</fullName>
    </submittedName>
</protein>
<evidence type="ECO:0000256" key="1">
    <source>
        <dbReference type="ARBA" id="ARBA00004613"/>
    </source>
</evidence>
<reference evidence="6 7" key="1">
    <citation type="journal article" date="2012" name="J. Bacteriol.">
        <title>Genome of Bacillus macauensis ZFHKF-1, a Long-Chain-Forming Bacterium.</title>
        <authorList>
            <person name="Cai L."/>
            <person name="Zhang T."/>
        </authorList>
    </citation>
    <scope>NUCLEOTIDE SEQUENCE [LARGE SCALE GENOMIC DNA]</scope>
    <source>
        <strain evidence="6 7">ZFHKF-1</strain>
    </source>
</reference>
<dbReference type="OrthoDB" id="2941170at2"/>
<comment type="similarity">
    <text evidence="4">Belongs to the EsxC family.</text>
</comment>
<dbReference type="PATRIC" id="fig|1196324.3.peg.233"/>
<dbReference type="RefSeq" id="WP_007200341.1">
    <property type="nucleotide sequence ID" value="NZ_AKKV01000008.1"/>
</dbReference>
<name>I8AMN1_9BACL</name>
<dbReference type="Proteomes" id="UP000004080">
    <property type="component" value="Unassembled WGS sequence"/>
</dbReference>
<keyword evidence="5" id="KW-0175">Coiled coil</keyword>
<dbReference type="AlphaFoldDB" id="I8AMN1"/>
<evidence type="ECO:0000313" key="7">
    <source>
        <dbReference type="Proteomes" id="UP000004080"/>
    </source>
</evidence>
<gene>
    <name evidence="6" type="ORF">A374_01174</name>
</gene>
<keyword evidence="2" id="KW-0964">Secreted</keyword>
<organism evidence="6 7">
    <name type="scientific">Fictibacillus macauensis ZFHKF-1</name>
    <dbReference type="NCBI Taxonomy" id="1196324"/>
    <lineage>
        <taxon>Bacteria</taxon>
        <taxon>Bacillati</taxon>
        <taxon>Bacillota</taxon>
        <taxon>Bacilli</taxon>
        <taxon>Bacillales</taxon>
        <taxon>Fictibacillaceae</taxon>
        <taxon>Fictibacillus</taxon>
    </lineage>
</organism>
<comment type="caution">
    <text evidence="6">The sequence shown here is derived from an EMBL/GenBank/DDBJ whole genome shotgun (WGS) entry which is preliminary data.</text>
</comment>
<evidence type="ECO:0000313" key="6">
    <source>
        <dbReference type="EMBL" id="EIT87252.1"/>
    </source>
</evidence>
<dbReference type="Pfam" id="PF26323">
    <property type="entry name" value="EsxC"/>
    <property type="match status" value="1"/>
</dbReference>
<dbReference type="InterPro" id="IPR058928">
    <property type="entry name" value="EsxC"/>
</dbReference>
<accession>I8AMN1</accession>
<keyword evidence="3" id="KW-0843">Virulence</keyword>
<evidence type="ECO:0000256" key="4">
    <source>
        <dbReference type="ARBA" id="ARBA00093779"/>
    </source>
</evidence>
<keyword evidence="7" id="KW-1185">Reference proteome</keyword>
<evidence type="ECO:0000256" key="3">
    <source>
        <dbReference type="ARBA" id="ARBA00023026"/>
    </source>
</evidence>
<evidence type="ECO:0000256" key="5">
    <source>
        <dbReference type="SAM" id="Coils"/>
    </source>
</evidence>
<comment type="subcellular location">
    <subcellularLocation>
        <location evidence="1">Secreted</location>
    </subcellularLocation>
</comment>
<proteinExistence type="inferred from homology"/>
<sequence length="139" mass="16053">MFLLFNTPTEKKRDEYKELKERLESSMEDFNEYAVNVASKLEEYGAAVPHLSTTEIPAYEFEPVRKEHTAKLLEFFGNQSEAKKKLVTAISQAEERYKYYSNMAEEEEAAVKEKLKNEVDKIEDYAGAAWNGVKKKIGL</sequence>
<evidence type="ECO:0000256" key="2">
    <source>
        <dbReference type="ARBA" id="ARBA00022525"/>
    </source>
</evidence>